<proteinExistence type="predicted"/>
<dbReference type="AlphaFoldDB" id="A0A841EG33"/>
<dbReference type="Gene3D" id="1.20.1440.60">
    <property type="entry name" value="23S rRNA-intervening sequence"/>
    <property type="match status" value="1"/>
</dbReference>
<organism evidence="1 2">
    <name type="scientific">Arcicella rosea</name>
    <dbReference type="NCBI Taxonomy" id="502909"/>
    <lineage>
        <taxon>Bacteria</taxon>
        <taxon>Pseudomonadati</taxon>
        <taxon>Bacteroidota</taxon>
        <taxon>Cytophagia</taxon>
        <taxon>Cytophagales</taxon>
        <taxon>Flectobacillaceae</taxon>
        <taxon>Arcicella</taxon>
    </lineage>
</organism>
<accession>A0A841EG33</accession>
<dbReference type="RefSeq" id="WP_229202775.1">
    <property type="nucleotide sequence ID" value="NZ_JACHKT010000003.1"/>
</dbReference>
<name>A0A841EG33_9BACT</name>
<dbReference type="SUPFAM" id="SSF158446">
    <property type="entry name" value="IVS-encoded protein-like"/>
    <property type="match status" value="1"/>
</dbReference>
<dbReference type="EMBL" id="JACHKT010000003">
    <property type="protein sequence ID" value="MBB6001956.1"/>
    <property type="molecule type" value="Genomic_DNA"/>
</dbReference>
<protein>
    <submittedName>
        <fullName evidence="1">Four helix bundle protein</fullName>
    </submittedName>
</protein>
<evidence type="ECO:0000313" key="2">
    <source>
        <dbReference type="Proteomes" id="UP000524404"/>
    </source>
</evidence>
<dbReference type="InterPro" id="IPR036583">
    <property type="entry name" value="23S_rRNA_IVS_sf"/>
</dbReference>
<dbReference type="NCBIfam" id="TIGR02436">
    <property type="entry name" value="four helix bundle protein"/>
    <property type="match status" value="1"/>
</dbReference>
<dbReference type="InterPro" id="IPR012657">
    <property type="entry name" value="23S_rRNA-intervening_sequence"/>
</dbReference>
<sequence length="130" mass="15024">MMNTNNYLPKDEFAELIFGRIKAFGLRCMPLCDDLFLKTASAKNIARQLIRSSSSAVANYRAVRRARSKNEFYAKISIVIEELDESIFWLEYSIDAKFYEDIKVRSLINEGYEILKILAKARKTVSVNNK</sequence>
<dbReference type="Pfam" id="PF05635">
    <property type="entry name" value="23S_rRNA_IVP"/>
    <property type="match status" value="1"/>
</dbReference>
<evidence type="ECO:0000313" key="1">
    <source>
        <dbReference type="EMBL" id="MBB6001956.1"/>
    </source>
</evidence>
<reference evidence="1 2" key="1">
    <citation type="submission" date="2020-08" db="EMBL/GenBank/DDBJ databases">
        <title>Functional genomics of gut bacteria from endangered species of beetles.</title>
        <authorList>
            <person name="Carlos-Shanley C."/>
        </authorList>
    </citation>
    <scope>NUCLEOTIDE SEQUENCE [LARGE SCALE GENOMIC DNA]</scope>
    <source>
        <strain evidence="1 2">S00070</strain>
    </source>
</reference>
<keyword evidence="2" id="KW-1185">Reference proteome</keyword>
<gene>
    <name evidence="1" type="ORF">HNP25_000605</name>
</gene>
<comment type="caution">
    <text evidence="1">The sequence shown here is derived from an EMBL/GenBank/DDBJ whole genome shotgun (WGS) entry which is preliminary data.</text>
</comment>
<dbReference type="Proteomes" id="UP000524404">
    <property type="component" value="Unassembled WGS sequence"/>
</dbReference>